<sequence>MITFSFPTNKSTHFQFVREGFAHKWNSSKEELFCELVKRFVETEGMTKESDILDAFDNIHQACLTEIDLNLTLKECVVTFMVLKERYRTFKYLIDTPNAVFDVNDKYVHLDGYQREIAIEHWPLGEHYFYNPEPMWDTLTRTFSDLRLNEYLGEEIWKRHPDFPTLDQLITDYWAEEARQAAHRRRR</sequence>
<proteinExistence type="predicted"/>
<dbReference type="AlphaFoldDB" id="A0A5A7PEL1"/>
<name>A0A5A7PEL1_STRAF</name>
<accession>A0A5A7PEL1</accession>
<reference evidence="2" key="1">
    <citation type="journal article" date="2019" name="Curr. Biol.">
        <title>Genome Sequence of Striga asiatica Provides Insight into the Evolution of Plant Parasitism.</title>
        <authorList>
            <person name="Yoshida S."/>
            <person name="Kim S."/>
            <person name="Wafula E.K."/>
            <person name="Tanskanen J."/>
            <person name="Kim Y.M."/>
            <person name="Honaas L."/>
            <person name="Yang Z."/>
            <person name="Spallek T."/>
            <person name="Conn C.E."/>
            <person name="Ichihashi Y."/>
            <person name="Cheong K."/>
            <person name="Cui S."/>
            <person name="Der J.P."/>
            <person name="Gundlach H."/>
            <person name="Jiao Y."/>
            <person name="Hori C."/>
            <person name="Ishida J.K."/>
            <person name="Kasahara H."/>
            <person name="Kiba T."/>
            <person name="Kim M.S."/>
            <person name="Koo N."/>
            <person name="Laohavisit A."/>
            <person name="Lee Y.H."/>
            <person name="Lumba S."/>
            <person name="McCourt P."/>
            <person name="Mortimer J.C."/>
            <person name="Mutuku J.M."/>
            <person name="Nomura T."/>
            <person name="Sasaki-Sekimoto Y."/>
            <person name="Seto Y."/>
            <person name="Wang Y."/>
            <person name="Wakatake T."/>
            <person name="Sakakibara H."/>
            <person name="Demura T."/>
            <person name="Yamaguchi S."/>
            <person name="Yoneyama K."/>
            <person name="Manabe R.I."/>
            <person name="Nelson D.C."/>
            <person name="Schulman A.H."/>
            <person name="Timko M.P."/>
            <person name="dePamphilis C.W."/>
            <person name="Choi D."/>
            <person name="Shirasu K."/>
        </authorList>
    </citation>
    <scope>NUCLEOTIDE SEQUENCE [LARGE SCALE GENOMIC DNA]</scope>
    <source>
        <strain evidence="2">cv. UVA1</strain>
    </source>
</reference>
<protein>
    <submittedName>
        <fullName evidence="1">Integrase-type DNA-binding superfamily protein</fullName>
    </submittedName>
</protein>
<evidence type="ECO:0000313" key="2">
    <source>
        <dbReference type="Proteomes" id="UP000325081"/>
    </source>
</evidence>
<organism evidence="1 2">
    <name type="scientific">Striga asiatica</name>
    <name type="common">Asiatic witchweed</name>
    <name type="synonym">Buchnera asiatica</name>
    <dbReference type="NCBI Taxonomy" id="4170"/>
    <lineage>
        <taxon>Eukaryota</taxon>
        <taxon>Viridiplantae</taxon>
        <taxon>Streptophyta</taxon>
        <taxon>Embryophyta</taxon>
        <taxon>Tracheophyta</taxon>
        <taxon>Spermatophyta</taxon>
        <taxon>Magnoliopsida</taxon>
        <taxon>eudicotyledons</taxon>
        <taxon>Gunneridae</taxon>
        <taxon>Pentapetalae</taxon>
        <taxon>asterids</taxon>
        <taxon>lamiids</taxon>
        <taxon>Lamiales</taxon>
        <taxon>Orobanchaceae</taxon>
        <taxon>Buchnereae</taxon>
        <taxon>Striga</taxon>
    </lineage>
</organism>
<dbReference type="EMBL" id="BKCP01004428">
    <property type="protein sequence ID" value="GER31114.1"/>
    <property type="molecule type" value="Genomic_DNA"/>
</dbReference>
<evidence type="ECO:0000313" key="1">
    <source>
        <dbReference type="EMBL" id="GER31114.1"/>
    </source>
</evidence>
<dbReference type="GO" id="GO:0003677">
    <property type="term" value="F:DNA binding"/>
    <property type="evidence" value="ECO:0007669"/>
    <property type="project" value="UniProtKB-KW"/>
</dbReference>
<gene>
    <name evidence="1" type="ORF">STAS_07091</name>
</gene>
<comment type="caution">
    <text evidence="1">The sequence shown here is derived from an EMBL/GenBank/DDBJ whole genome shotgun (WGS) entry which is preliminary data.</text>
</comment>
<keyword evidence="1" id="KW-0238">DNA-binding</keyword>
<keyword evidence="2" id="KW-1185">Reference proteome</keyword>
<dbReference type="Proteomes" id="UP000325081">
    <property type="component" value="Unassembled WGS sequence"/>
</dbReference>